<dbReference type="InterPro" id="IPR004875">
    <property type="entry name" value="DDE_SF_endonuclease_dom"/>
</dbReference>
<gene>
    <name evidence="2" type="ORF">KPH14_010929</name>
</gene>
<accession>A0AAD9VMC5</accession>
<reference evidence="2" key="2">
    <citation type="journal article" date="2023" name="Commun. Biol.">
        <title>Intrasexual cuticular hydrocarbon dimorphism in a wasp sheds light on hydrocarbon biosynthesis genes in Hymenoptera.</title>
        <authorList>
            <person name="Moris V.C."/>
            <person name="Podsiadlowski L."/>
            <person name="Martin S."/>
            <person name="Oeyen J.P."/>
            <person name="Donath A."/>
            <person name="Petersen M."/>
            <person name="Wilbrandt J."/>
            <person name="Misof B."/>
            <person name="Liedtke D."/>
            <person name="Thamm M."/>
            <person name="Scheiner R."/>
            <person name="Schmitt T."/>
            <person name="Niehuis O."/>
        </authorList>
    </citation>
    <scope>NUCLEOTIDE SEQUENCE</scope>
    <source>
        <strain evidence="2">GBR_01_08_01A</strain>
    </source>
</reference>
<dbReference type="PANTHER" id="PTHR19303:SF74">
    <property type="entry name" value="POGO TRANSPOSABLE ELEMENT WITH KRAB DOMAIN"/>
    <property type="match status" value="1"/>
</dbReference>
<sequence>MKGKHQVGAVTSGERGMNTTCICCMNGAGEFISPILIYKRKRMTSDVERGGPPNTVYICSESGWITFELFLEWLKHFIKYTRLEKSKKNQILLILDGHSRHTKNLDAINLARDYGIVMLSLPSHTIHKLQPLDRSFFKPLKQNLNSACTSWLRNHPESVNKQSNI</sequence>
<protein>
    <recommendedName>
        <fullName evidence="1">DDE-1 domain-containing protein</fullName>
    </recommendedName>
</protein>
<evidence type="ECO:0000313" key="2">
    <source>
        <dbReference type="EMBL" id="KAK2579080.1"/>
    </source>
</evidence>
<proteinExistence type="predicted"/>
<organism evidence="2 3">
    <name type="scientific">Odynerus spinipes</name>
    <dbReference type="NCBI Taxonomy" id="1348599"/>
    <lineage>
        <taxon>Eukaryota</taxon>
        <taxon>Metazoa</taxon>
        <taxon>Ecdysozoa</taxon>
        <taxon>Arthropoda</taxon>
        <taxon>Hexapoda</taxon>
        <taxon>Insecta</taxon>
        <taxon>Pterygota</taxon>
        <taxon>Neoptera</taxon>
        <taxon>Endopterygota</taxon>
        <taxon>Hymenoptera</taxon>
        <taxon>Apocrita</taxon>
        <taxon>Aculeata</taxon>
        <taxon>Vespoidea</taxon>
        <taxon>Vespidae</taxon>
        <taxon>Eumeninae</taxon>
        <taxon>Odynerus</taxon>
    </lineage>
</organism>
<evidence type="ECO:0000313" key="3">
    <source>
        <dbReference type="Proteomes" id="UP001258017"/>
    </source>
</evidence>
<comment type="caution">
    <text evidence="2">The sequence shown here is derived from an EMBL/GenBank/DDBJ whole genome shotgun (WGS) entry which is preliminary data.</text>
</comment>
<evidence type="ECO:0000259" key="1">
    <source>
        <dbReference type="Pfam" id="PF03184"/>
    </source>
</evidence>
<name>A0AAD9VMC5_9HYME</name>
<dbReference type="PANTHER" id="PTHR19303">
    <property type="entry name" value="TRANSPOSON"/>
    <property type="match status" value="1"/>
</dbReference>
<feature type="domain" description="DDE-1" evidence="1">
    <location>
        <begin position="19"/>
        <end position="161"/>
    </location>
</feature>
<dbReference type="AlphaFoldDB" id="A0AAD9VMC5"/>
<dbReference type="Proteomes" id="UP001258017">
    <property type="component" value="Unassembled WGS sequence"/>
</dbReference>
<dbReference type="GO" id="GO:0003677">
    <property type="term" value="F:DNA binding"/>
    <property type="evidence" value="ECO:0007669"/>
    <property type="project" value="TreeGrafter"/>
</dbReference>
<reference evidence="2" key="1">
    <citation type="submission" date="2021-08" db="EMBL/GenBank/DDBJ databases">
        <authorList>
            <person name="Misof B."/>
            <person name="Oliver O."/>
            <person name="Podsiadlowski L."/>
            <person name="Donath A."/>
            <person name="Peters R."/>
            <person name="Mayer C."/>
            <person name="Rust J."/>
            <person name="Gunkel S."/>
            <person name="Lesny P."/>
            <person name="Martin S."/>
            <person name="Oeyen J.P."/>
            <person name="Petersen M."/>
            <person name="Panagiotis P."/>
            <person name="Wilbrandt J."/>
            <person name="Tanja T."/>
        </authorList>
    </citation>
    <scope>NUCLEOTIDE SEQUENCE</scope>
    <source>
        <strain evidence="2">GBR_01_08_01A</strain>
        <tissue evidence="2">Thorax + abdomen</tissue>
    </source>
</reference>
<dbReference type="InterPro" id="IPR050863">
    <property type="entry name" value="CenT-Element_Derived"/>
</dbReference>
<dbReference type="InterPro" id="IPR036397">
    <property type="entry name" value="RNaseH_sf"/>
</dbReference>
<keyword evidence="3" id="KW-1185">Reference proteome</keyword>
<dbReference type="Pfam" id="PF03184">
    <property type="entry name" value="DDE_1"/>
    <property type="match status" value="1"/>
</dbReference>
<dbReference type="GO" id="GO:0005634">
    <property type="term" value="C:nucleus"/>
    <property type="evidence" value="ECO:0007669"/>
    <property type="project" value="TreeGrafter"/>
</dbReference>
<dbReference type="EMBL" id="JAIFRP010000111">
    <property type="protein sequence ID" value="KAK2579080.1"/>
    <property type="molecule type" value="Genomic_DNA"/>
</dbReference>
<dbReference type="Gene3D" id="3.30.420.10">
    <property type="entry name" value="Ribonuclease H-like superfamily/Ribonuclease H"/>
    <property type="match status" value="1"/>
</dbReference>